<organism evidence="2 3">
    <name type="scientific">Litorivivens lipolytica</name>
    <dbReference type="NCBI Taxonomy" id="1524264"/>
    <lineage>
        <taxon>Bacteria</taxon>
        <taxon>Pseudomonadati</taxon>
        <taxon>Pseudomonadota</taxon>
        <taxon>Gammaproteobacteria</taxon>
        <taxon>Litorivivens</taxon>
    </lineage>
</organism>
<dbReference type="AlphaFoldDB" id="A0A7W4Z5Z2"/>
<reference evidence="2 3" key="1">
    <citation type="submission" date="2020-08" db="EMBL/GenBank/DDBJ databases">
        <title>Genomic Encyclopedia of Type Strains, Phase III (KMG-III): the genomes of soil and plant-associated and newly described type strains.</title>
        <authorList>
            <person name="Whitman W."/>
        </authorList>
    </citation>
    <scope>NUCLEOTIDE SEQUENCE [LARGE SCALE GENOMIC DNA]</scope>
    <source>
        <strain evidence="2 3">CECT 8654</strain>
    </source>
</reference>
<keyword evidence="3" id="KW-1185">Reference proteome</keyword>
<dbReference type="EMBL" id="JACHWY010000002">
    <property type="protein sequence ID" value="MBB3047688.1"/>
    <property type="molecule type" value="Genomic_DNA"/>
</dbReference>
<evidence type="ECO:0000313" key="2">
    <source>
        <dbReference type="EMBL" id="MBB3047688.1"/>
    </source>
</evidence>
<feature type="signal peptide" evidence="1">
    <location>
        <begin position="1"/>
        <end position="21"/>
    </location>
</feature>
<evidence type="ECO:0000256" key="1">
    <source>
        <dbReference type="SAM" id="SignalP"/>
    </source>
</evidence>
<gene>
    <name evidence="2" type="ORF">FHR99_001954</name>
</gene>
<protein>
    <recommendedName>
        <fullName evidence="4">Lipoprotein</fullName>
    </recommendedName>
</protein>
<sequence>MRSVCLILVLFISACSSTQFAYNRAAWFAQWQIEQLVDLNDDQQSRLEQRLELLHSWHRREELPRYHALILQVGNLLENGVTEPGYLKLSDQMEDLWLRLLNRSLDELVLLLPSLSDEQVAELLASMSDKNDEFYRKWIVIPEEELIERRRERVFDSLEQWTGDITQAQRERVVEWAENAPDVYTLWYNQRLKRHEAFAQLLAERKTADVKSGLRALTVVDESRLQAWELRRLEDNRRRANALMIWLGQNLTPQQRDHLLEELAEIAEDVHQLQSQG</sequence>
<evidence type="ECO:0008006" key="4">
    <source>
        <dbReference type="Google" id="ProtNLM"/>
    </source>
</evidence>
<keyword evidence="1" id="KW-0732">Signal</keyword>
<dbReference type="Proteomes" id="UP000537130">
    <property type="component" value="Unassembled WGS sequence"/>
</dbReference>
<proteinExistence type="predicted"/>
<feature type="chain" id="PRO_5031289518" description="Lipoprotein" evidence="1">
    <location>
        <begin position="22"/>
        <end position="277"/>
    </location>
</feature>
<name>A0A7W4Z5Z2_9GAMM</name>
<dbReference type="InterPro" id="IPR016875">
    <property type="entry name" value="UCP028200"/>
</dbReference>
<dbReference type="PROSITE" id="PS51257">
    <property type="entry name" value="PROKAR_LIPOPROTEIN"/>
    <property type="match status" value="1"/>
</dbReference>
<accession>A0A7W4Z5Z2</accession>
<dbReference type="Pfam" id="PF19795">
    <property type="entry name" value="DUF6279"/>
    <property type="match status" value="1"/>
</dbReference>
<evidence type="ECO:0000313" key="3">
    <source>
        <dbReference type="Proteomes" id="UP000537130"/>
    </source>
</evidence>
<dbReference type="PIRSF" id="PIRSF028200">
    <property type="entry name" value="UCP028200"/>
    <property type="match status" value="1"/>
</dbReference>
<comment type="caution">
    <text evidence="2">The sequence shown here is derived from an EMBL/GenBank/DDBJ whole genome shotgun (WGS) entry which is preliminary data.</text>
</comment>